<dbReference type="InterPro" id="IPR039429">
    <property type="entry name" value="SHMT-like_dom"/>
</dbReference>
<dbReference type="PANTHER" id="PTHR11680:SF35">
    <property type="entry name" value="SERINE HYDROXYMETHYLTRANSFERASE 1"/>
    <property type="match status" value="1"/>
</dbReference>
<dbReference type="SUPFAM" id="SSF53383">
    <property type="entry name" value="PLP-dependent transferases"/>
    <property type="match status" value="1"/>
</dbReference>
<feature type="modified residue" description="N6-(pyridoxal phosphate)lysine" evidence="3">
    <location>
        <position position="232"/>
    </location>
</feature>
<evidence type="ECO:0000259" key="4">
    <source>
        <dbReference type="Pfam" id="PF00464"/>
    </source>
</evidence>
<keyword evidence="3" id="KW-0554">One-carbon metabolism</keyword>
<comment type="similarity">
    <text evidence="3">Belongs to the SHMT family.</text>
</comment>
<evidence type="ECO:0000256" key="3">
    <source>
        <dbReference type="HAMAP-Rule" id="MF_00051"/>
    </source>
</evidence>
<dbReference type="EMBL" id="CP104146">
    <property type="protein sequence ID" value="UWU19448.1"/>
    <property type="molecule type" value="Genomic_DNA"/>
</dbReference>
<dbReference type="EC" id="2.1.2.1" evidence="3"/>
<keyword evidence="3" id="KW-0963">Cytoplasm</keyword>
<dbReference type="HAMAP" id="MF_00051">
    <property type="entry name" value="SHMT"/>
    <property type="match status" value="1"/>
</dbReference>
<protein>
    <recommendedName>
        <fullName evidence="3">Probable serine hydroxymethyltransferase</fullName>
        <shortName evidence="3">SHMT</shortName>
        <shortName evidence="3">Serine methylase</shortName>
        <ecNumber evidence="3">2.1.2.1</ecNumber>
    </recommendedName>
</protein>
<evidence type="ECO:0000313" key="5">
    <source>
        <dbReference type="EMBL" id="UWU19448.1"/>
    </source>
</evidence>
<keyword evidence="3" id="KW-0808">Transferase</keyword>
<evidence type="ECO:0000256" key="2">
    <source>
        <dbReference type="ARBA" id="ARBA00022898"/>
    </source>
</evidence>
<dbReference type="InterPro" id="IPR015421">
    <property type="entry name" value="PyrdxlP-dep_Trfase_major"/>
</dbReference>
<reference evidence="5" key="1">
    <citation type="submission" date="2022-09" db="EMBL/GenBank/DDBJ databases">
        <title>Australian commercial rhizobial inoculants.</title>
        <authorList>
            <person name="Kohlmeier M.G."/>
            <person name="O'Hara G.W."/>
            <person name="Colombi E."/>
            <person name="Ramsay J.P."/>
            <person name="Terpolilli J."/>
        </authorList>
    </citation>
    <scope>NUCLEOTIDE SEQUENCE</scope>
    <source>
        <strain evidence="5">WSM1592</strain>
        <plasmid evidence="5">pWSM1592_3</plasmid>
    </source>
</reference>
<dbReference type="CDD" id="cd00378">
    <property type="entry name" value="SHMT"/>
    <property type="match status" value="1"/>
</dbReference>
<comment type="caution">
    <text evidence="3">Lacks conserved residue(s) required for the propagation of feature annotation.</text>
</comment>
<feature type="binding site" evidence="3">
    <location>
        <begin position="128"/>
        <end position="130"/>
    </location>
    <ligand>
        <name>(6S)-5,6,7,8-tetrahydrofolate</name>
        <dbReference type="ChEBI" id="CHEBI:57453"/>
    </ligand>
</feature>
<dbReference type="PIRSF" id="PIRSF000412">
    <property type="entry name" value="SHMT"/>
    <property type="match status" value="1"/>
</dbReference>
<evidence type="ECO:0000313" key="6">
    <source>
        <dbReference type="Proteomes" id="UP001060123"/>
    </source>
</evidence>
<dbReference type="Pfam" id="PF00464">
    <property type="entry name" value="SHMT"/>
    <property type="match status" value="1"/>
</dbReference>
<dbReference type="InterPro" id="IPR015422">
    <property type="entry name" value="PyrdxlP-dep_Trfase_small"/>
</dbReference>
<evidence type="ECO:0000256" key="1">
    <source>
        <dbReference type="ARBA" id="ARBA00001933"/>
    </source>
</evidence>
<keyword evidence="6" id="KW-1185">Reference proteome</keyword>
<feature type="binding site" evidence="3">
    <location>
        <position position="124"/>
    </location>
    <ligand>
        <name>(6S)-5,6,7,8-tetrahydrofolate</name>
        <dbReference type="ChEBI" id="CHEBI:57453"/>
    </ligand>
</feature>
<gene>
    <name evidence="3" type="primary">glyA</name>
    <name evidence="5" type="ORF">N2599_36955</name>
</gene>
<comment type="cofactor">
    <cofactor evidence="1 3">
        <name>pyridoxal 5'-phosphate</name>
        <dbReference type="ChEBI" id="CHEBI:597326"/>
    </cofactor>
</comment>
<keyword evidence="2 3" id="KW-0663">Pyridoxal phosphate</keyword>
<comment type="subcellular location">
    <subcellularLocation>
        <location evidence="3">Cytoplasm</location>
    </subcellularLocation>
</comment>
<feature type="domain" description="Serine hydroxymethyltransferase-like" evidence="4">
    <location>
        <begin position="11"/>
        <end position="387"/>
    </location>
</feature>
<dbReference type="RefSeq" id="WP_260308663.1">
    <property type="nucleotide sequence ID" value="NZ_CP104146.1"/>
</dbReference>
<dbReference type="InterPro" id="IPR049943">
    <property type="entry name" value="Ser_HO-MeTrfase-like"/>
</dbReference>
<comment type="subunit">
    <text evidence="3">Homodimer.</text>
</comment>
<accession>A0ABY5Y045</accession>
<keyword evidence="5" id="KW-0614">Plasmid</keyword>
<dbReference type="NCBIfam" id="NF000586">
    <property type="entry name" value="PRK00011.1"/>
    <property type="match status" value="1"/>
</dbReference>
<dbReference type="Gene3D" id="3.40.640.10">
    <property type="entry name" value="Type I PLP-dependent aspartate aminotransferase-like (Major domain)"/>
    <property type="match status" value="1"/>
</dbReference>
<organism evidence="5 6">
    <name type="scientific">Rhizobium sullae</name>
    <name type="common">Rhizobium hedysari</name>
    <dbReference type="NCBI Taxonomy" id="50338"/>
    <lineage>
        <taxon>Bacteria</taxon>
        <taxon>Pseudomonadati</taxon>
        <taxon>Pseudomonadota</taxon>
        <taxon>Alphaproteobacteria</taxon>
        <taxon>Hyphomicrobiales</taxon>
        <taxon>Rhizobiaceae</taxon>
        <taxon>Rhizobium/Agrobacterium group</taxon>
        <taxon>Rhizobium</taxon>
    </lineage>
</organism>
<dbReference type="PANTHER" id="PTHR11680">
    <property type="entry name" value="SERINE HYDROXYMETHYLTRANSFERASE"/>
    <property type="match status" value="1"/>
</dbReference>
<dbReference type="Gene3D" id="3.90.1150.10">
    <property type="entry name" value="Aspartate Aminotransferase, domain 1"/>
    <property type="match status" value="1"/>
</dbReference>
<dbReference type="InterPro" id="IPR001085">
    <property type="entry name" value="Ser_HO-MeTrfase"/>
</dbReference>
<comment type="function">
    <text evidence="3">Catalyzes the reversible interconversion of serine and glycine with tetrahydrofolate (THF) serving as the one-carbon carrier. This reaction serves as the major source of one-carbon groups required for the biosynthesis of purines, thymidylate, methionine, and other important biomolecules.</text>
</comment>
<dbReference type="Proteomes" id="UP001060123">
    <property type="component" value="Plasmid pWSM1592_3"/>
</dbReference>
<name>A0ABY5Y045_RHISU</name>
<geneLocation type="plasmid" evidence="5 6">
    <name>pWSM1592_3</name>
</geneLocation>
<dbReference type="InterPro" id="IPR015424">
    <property type="entry name" value="PyrdxlP-dep_Trfase"/>
</dbReference>
<sequence>MDNTWFFDETLADADPEVALHIAAEEARLRGQIELVAPKNYLSRAAREAMNSMVVFATIEGYPGKRYHAGVENFDAIERLAIERAKAMFGGGHANVQPHSGTQANQAVYFATLSPGDTVLSMDLASGGHLSHGLKSNLSGRWFNTVSYGTTDEGFIDYDAMEQLAREHRPKLIIVGGSSYPRAIDFQRVSAIAAEVGAATLADVAHFSGLIAGKQYPSPFPHIDFLTSTTNKNLRGPRGGLVVCRDAAMGRKIDSAVFPGIQGGPHPNVMAAKAVCFGEALKPEFAEYTSRVLNCARTLASGLSSRGYQIVTGGTDTPFAMVDLRNKGLTGDVAQNALEDHGVTTNRNLVPHDTESPNVTSGLRMGTSAIAARGMGEAEASELAELIADVLDRVGGVTPGSSVKIDPAIAGKVSAMASTFPLYPNNTKLRRI</sequence>
<comment type="pathway">
    <text evidence="3">One-carbon metabolism; tetrahydrofolate interconversion.</text>
</comment>
<proteinExistence type="inferred from homology"/>
<comment type="catalytic activity">
    <reaction evidence="3">
        <text>(6R)-5,10-methylene-5,6,7,8-tetrahydrofolate + glycine + H2O = (6S)-5,6,7,8-tetrahydrofolate + L-serine</text>
        <dbReference type="Rhea" id="RHEA:15481"/>
        <dbReference type="ChEBI" id="CHEBI:15377"/>
        <dbReference type="ChEBI" id="CHEBI:15636"/>
        <dbReference type="ChEBI" id="CHEBI:33384"/>
        <dbReference type="ChEBI" id="CHEBI:57305"/>
        <dbReference type="ChEBI" id="CHEBI:57453"/>
        <dbReference type="EC" id="2.1.2.1"/>
    </reaction>
</comment>